<evidence type="ECO:0000256" key="6">
    <source>
        <dbReference type="ARBA" id="ARBA00022695"/>
    </source>
</evidence>
<keyword evidence="9" id="KW-0067">ATP-binding</keyword>
<dbReference type="HOGENOM" id="CLU_056971_0_0_1"/>
<reference evidence="16" key="5">
    <citation type="submission" date="2018-04" db="UniProtKB">
        <authorList>
            <consortium name="EnsemblFungi"/>
        </authorList>
    </citation>
    <scope>IDENTIFICATION</scope>
    <source>
        <strain evidence="16">R3-111a-1</strain>
    </source>
</reference>
<keyword evidence="8" id="KW-0274">FAD</keyword>
<evidence type="ECO:0000256" key="11">
    <source>
        <dbReference type="ARBA" id="ARBA00031871"/>
    </source>
</evidence>
<comment type="catalytic activity">
    <reaction evidence="12">
        <text>FMN + ATP + H(+) = FAD + diphosphate</text>
        <dbReference type="Rhea" id="RHEA:17237"/>
        <dbReference type="ChEBI" id="CHEBI:15378"/>
        <dbReference type="ChEBI" id="CHEBI:30616"/>
        <dbReference type="ChEBI" id="CHEBI:33019"/>
        <dbReference type="ChEBI" id="CHEBI:57692"/>
        <dbReference type="ChEBI" id="CHEBI:58210"/>
        <dbReference type="EC" id="2.7.7.2"/>
    </reaction>
</comment>
<proteinExistence type="predicted"/>
<dbReference type="AlphaFoldDB" id="J3NQ51"/>
<keyword evidence="5" id="KW-0808">Transferase</keyword>
<dbReference type="FunCoup" id="J3NQ51">
    <property type="interactions" value="144"/>
</dbReference>
<evidence type="ECO:0000256" key="1">
    <source>
        <dbReference type="ARBA" id="ARBA00004726"/>
    </source>
</evidence>
<dbReference type="PANTHER" id="PTHR23293:SF9">
    <property type="entry name" value="FAD SYNTHASE"/>
    <property type="match status" value="1"/>
</dbReference>
<dbReference type="EC" id="2.7.7.2" evidence="2"/>
<reference evidence="16" key="4">
    <citation type="journal article" date="2015" name="G3 (Bethesda)">
        <title>Genome sequences of three phytopathogenic species of the Magnaporthaceae family of fungi.</title>
        <authorList>
            <person name="Okagaki L.H."/>
            <person name="Nunes C.C."/>
            <person name="Sailsbery J."/>
            <person name="Clay B."/>
            <person name="Brown D."/>
            <person name="John T."/>
            <person name="Oh Y."/>
            <person name="Young N."/>
            <person name="Fitzgerald M."/>
            <person name="Haas B.J."/>
            <person name="Zeng Q."/>
            <person name="Young S."/>
            <person name="Adiconis X."/>
            <person name="Fan L."/>
            <person name="Levin J.Z."/>
            <person name="Mitchell T.K."/>
            <person name="Okubara P.A."/>
            <person name="Farman M.L."/>
            <person name="Kohn L.M."/>
            <person name="Birren B."/>
            <person name="Ma L.-J."/>
            <person name="Dean R.A."/>
        </authorList>
    </citation>
    <scope>NUCLEOTIDE SEQUENCE</scope>
    <source>
        <strain evidence="16">R3-111a-1</strain>
    </source>
</reference>
<evidence type="ECO:0000313" key="16">
    <source>
        <dbReference type="EnsemblFungi" id="EJT78307"/>
    </source>
</evidence>
<gene>
    <name evidence="16" type="primary">20343866</name>
    <name evidence="15" type="ORF">GGTG_03408</name>
</gene>
<feature type="region of interest" description="Disordered" evidence="13">
    <location>
        <begin position="1"/>
        <end position="56"/>
    </location>
</feature>
<dbReference type="GO" id="GO:0005524">
    <property type="term" value="F:ATP binding"/>
    <property type="evidence" value="ECO:0007669"/>
    <property type="project" value="UniProtKB-KW"/>
</dbReference>
<evidence type="ECO:0000256" key="5">
    <source>
        <dbReference type="ARBA" id="ARBA00022679"/>
    </source>
</evidence>
<keyword evidence="7" id="KW-0547">Nucleotide-binding</keyword>
<evidence type="ECO:0000313" key="15">
    <source>
        <dbReference type="EMBL" id="EJT78307.1"/>
    </source>
</evidence>
<dbReference type="SUPFAM" id="SSF52402">
    <property type="entry name" value="Adenine nucleotide alpha hydrolases-like"/>
    <property type="match status" value="1"/>
</dbReference>
<reference evidence="15" key="2">
    <citation type="submission" date="2010-07" db="EMBL/GenBank/DDBJ databases">
        <authorList>
            <consortium name="The Broad Institute Genome Sequencing Platform"/>
            <consortium name="Broad Institute Genome Sequencing Center for Infectious Disease"/>
            <person name="Ma L.-J."/>
            <person name="Dead R."/>
            <person name="Young S."/>
            <person name="Zeng Q."/>
            <person name="Koehrsen M."/>
            <person name="Alvarado L."/>
            <person name="Berlin A."/>
            <person name="Chapman S.B."/>
            <person name="Chen Z."/>
            <person name="Freedman E."/>
            <person name="Gellesch M."/>
            <person name="Goldberg J."/>
            <person name="Griggs A."/>
            <person name="Gujja S."/>
            <person name="Heilman E.R."/>
            <person name="Heiman D."/>
            <person name="Hepburn T."/>
            <person name="Howarth C."/>
            <person name="Jen D."/>
            <person name="Larson L."/>
            <person name="Mehta T."/>
            <person name="Neiman D."/>
            <person name="Pearson M."/>
            <person name="Roberts A."/>
            <person name="Saif S."/>
            <person name="Shea T."/>
            <person name="Shenoy N."/>
            <person name="Sisk P."/>
            <person name="Stolte C."/>
            <person name="Sykes S."/>
            <person name="Walk T."/>
            <person name="White J."/>
            <person name="Yandava C."/>
            <person name="Haas B."/>
            <person name="Nusbaum C."/>
            <person name="Birren B."/>
        </authorList>
    </citation>
    <scope>NUCLEOTIDE SEQUENCE</scope>
    <source>
        <strain evidence="15">R3-111a-1</strain>
    </source>
</reference>
<comment type="pathway">
    <text evidence="1">Cofactor biosynthesis; FAD biosynthesis; FAD from FMN: step 1/1.</text>
</comment>
<feature type="domain" description="Phosphoadenosine phosphosulphate reductase" evidence="14">
    <location>
        <begin position="257"/>
        <end position="332"/>
    </location>
</feature>
<dbReference type="GO" id="GO:0006747">
    <property type="term" value="P:FAD biosynthetic process"/>
    <property type="evidence" value="ECO:0007669"/>
    <property type="project" value="TreeGrafter"/>
</dbReference>
<keyword evidence="17" id="KW-1185">Reference proteome</keyword>
<evidence type="ECO:0000256" key="9">
    <source>
        <dbReference type="ARBA" id="ARBA00022840"/>
    </source>
</evidence>
<reference evidence="17" key="1">
    <citation type="submission" date="2010-07" db="EMBL/GenBank/DDBJ databases">
        <title>The genome sequence of Gaeumannomyces graminis var. tritici strain R3-111a-1.</title>
        <authorList>
            <consortium name="The Broad Institute Genome Sequencing Platform"/>
            <person name="Ma L.-J."/>
            <person name="Dead R."/>
            <person name="Young S."/>
            <person name="Zeng Q."/>
            <person name="Koehrsen M."/>
            <person name="Alvarado L."/>
            <person name="Berlin A."/>
            <person name="Chapman S.B."/>
            <person name="Chen Z."/>
            <person name="Freedman E."/>
            <person name="Gellesch M."/>
            <person name="Goldberg J."/>
            <person name="Griggs A."/>
            <person name="Gujja S."/>
            <person name="Heilman E.R."/>
            <person name="Heiman D."/>
            <person name="Hepburn T."/>
            <person name="Howarth C."/>
            <person name="Jen D."/>
            <person name="Larson L."/>
            <person name="Mehta T."/>
            <person name="Neiman D."/>
            <person name="Pearson M."/>
            <person name="Roberts A."/>
            <person name="Saif S."/>
            <person name="Shea T."/>
            <person name="Shenoy N."/>
            <person name="Sisk P."/>
            <person name="Stolte C."/>
            <person name="Sykes S."/>
            <person name="Walk T."/>
            <person name="White J."/>
            <person name="Yandava C."/>
            <person name="Haas B."/>
            <person name="Nusbaum C."/>
            <person name="Birren B."/>
        </authorList>
    </citation>
    <scope>NUCLEOTIDE SEQUENCE [LARGE SCALE GENOMIC DNA]</scope>
    <source>
        <strain evidence="17">R3-111a-1</strain>
    </source>
</reference>
<evidence type="ECO:0000256" key="4">
    <source>
        <dbReference type="ARBA" id="ARBA00022643"/>
    </source>
</evidence>
<evidence type="ECO:0000256" key="8">
    <source>
        <dbReference type="ARBA" id="ARBA00022827"/>
    </source>
</evidence>
<accession>J3NQ51</accession>
<evidence type="ECO:0000256" key="10">
    <source>
        <dbReference type="ARBA" id="ARBA00031145"/>
    </source>
</evidence>
<dbReference type="Proteomes" id="UP000006039">
    <property type="component" value="Unassembled WGS sequence"/>
</dbReference>
<dbReference type="VEuPathDB" id="FungiDB:GGTG_03408"/>
<evidence type="ECO:0000256" key="7">
    <source>
        <dbReference type="ARBA" id="ARBA00022741"/>
    </source>
</evidence>
<dbReference type="EnsemblFungi" id="EJT78307">
    <property type="protein sequence ID" value="EJT78307"/>
    <property type="gene ID" value="GGTG_03408"/>
</dbReference>
<protein>
    <recommendedName>
        <fullName evidence="2">FAD synthase</fullName>
        <ecNumber evidence="2">2.7.7.2</ecNumber>
    </recommendedName>
    <alternativeName>
        <fullName evidence="10">FAD pyrophosphorylase</fullName>
    </alternativeName>
    <alternativeName>
        <fullName evidence="11">FMN adenylyltransferase</fullName>
    </alternativeName>
</protein>
<dbReference type="Gene3D" id="3.40.50.620">
    <property type="entry name" value="HUPs"/>
    <property type="match status" value="1"/>
</dbReference>
<feature type="compositionally biased region" description="Pro residues" evidence="13">
    <location>
        <begin position="1"/>
        <end position="12"/>
    </location>
</feature>
<reference evidence="15" key="3">
    <citation type="submission" date="2010-09" db="EMBL/GenBank/DDBJ databases">
        <title>Annotation of Gaeumannomyces graminis var. tritici R3-111a-1.</title>
        <authorList>
            <consortium name="The Broad Institute Genome Sequencing Platform"/>
            <person name="Ma L.-J."/>
            <person name="Dead R."/>
            <person name="Young S.K."/>
            <person name="Zeng Q."/>
            <person name="Gargeya S."/>
            <person name="Fitzgerald M."/>
            <person name="Haas B."/>
            <person name="Abouelleil A."/>
            <person name="Alvarado L."/>
            <person name="Arachchi H.M."/>
            <person name="Berlin A."/>
            <person name="Brown A."/>
            <person name="Chapman S.B."/>
            <person name="Chen Z."/>
            <person name="Dunbar C."/>
            <person name="Freedman E."/>
            <person name="Gearin G."/>
            <person name="Gellesch M."/>
            <person name="Goldberg J."/>
            <person name="Griggs A."/>
            <person name="Gujja S."/>
            <person name="Heiman D."/>
            <person name="Howarth C."/>
            <person name="Larson L."/>
            <person name="Lui A."/>
            <person name="MacDonald P.J.P."/>
            <person name="Mehta T."/>
            <person name="Montmayeur A."/>
            <person name="Murphy C."/>
            <person name="Neiman D."/>
            <person name="Pearson M."/>
            <person name="Priest M."/>
            <person name="Roberts A."/>
            <person name="Saif S."/>
            <person name="Shea T."/>
            <person name="Shenoy N."/>
            <person name="Sisk P."/>
            <person name="Stolte C."/>
            <person name="Sykes S."/>
            <person name="Yandava C."/>
            <person name="Wortman J."/>
            <person name="Nusbaum C."/>
            <person name="Birren B."/>
        </authorList>
    </citation>
    <scope>NUCLEOTIDE SEQUENCE</scope>
    <source>
        <strain evidence="15">R3-111a-1</strain>
    </source>
</reference>
<evidence type="ECO:0000256" key="3">
    <source>
        <dbReference type="ARBA" id="ARBA00022630"/>
    </source>
</evidence>
<feature type="compositionally biased region" description="Low complexity" evidence="13">
    <location>
        <begin position="13"/>
        <end position="27"/>
    </location>
</feature>
<name>J3NQ51_GAET3</name>
<feature type="region of interest" description="Disordered" evidence="13">
    <location>
        <begin position="141"/>
        <end position="202"/>
    </location>
</feature>
<evidence type="ECO:0000256" key="12">
    <source>
        <dbReference type="ARBA" id="ARBA00049494"/>
    </source>
</evidence>
<dbReference type="CDD" id="cd23948">
    <property type="entry name" value="FAD_synthase"/>
    <property type="match status" value="1"/>
</dbReference>
<dbReference type="Pfam" id="PF01507">
    <property type="entry name" value="PAPS_reduct"/>
    <property type="match status" value="1"/>
</dbReference>
<evidence type="ECO:0000313" key="17">
    <source>
        <dbReference type="Proteomes" id="UP000006039"/>
    </source>
</evidence>
<dbReference type="EMBL" id="GL385396">
    <property type="protein sequence ID" value="EJT78307.1"/>
    <property type="molecule type" value="Genomic_DNA"/>
</dbReference>
<dbReference type="STRING" id="644352.J3NQ51"/>
<feature type="compositionally biased region" description="Low complexity" evidence="13">
    <location>
        <begin position="155"/>
        <end position="174"/>
    </location>
</feature>
<organism evidence="15">
    <name type="scientific">Gaeumannomyces tritici (strain R3-111a-1)</name>
    <name type="common">Wheat and barley take-all root rot fungus</name>
    <name type="synonym">Gaeumannomyces graminis var. tritici</name>
    <dbReference type="NCBI Taxonomy" id="644352"/>
    <lineage>
        <taxon>Eukaryota</taxon>
        <taxon>Fungi</taxon>
        <taxon>Dikarya</taxon>
        <taxon>Ascomycota</taxon>
        <taxon>Pezizomycotina</taxon>
        <taxon>Sordariomycetes</taxon>
        <taxon>Sordariomycetidae</taxon>
        <taxon>Magnaporthales</taxon>
        <taxon>Magnaporthaceae</taxon>
        <taxon>Gaeumannomyces</taxon>
    </lineage>
</organism>
<dbReference type="RefSeq" id="XP_009219452.1">
    <property type="nucleotide sequence ID" value="XM_009221188.1"/>
</dbReference>
<evidence type="ECO:0000256" key="13">
    <source>
        <dbReference type="SAM" id="MobiDB-lite"/>
    </source>
</evidence>
<dbReference type="eggNOG" id="KOG2644">
    <property type="taxonomic scope" value="Eukaryota"/>
</dbReference>
<dbReference type="InterPro" id="IPR014729">
    <property type="entry name" value="Rossmann-like_a/b/a_fold"/>
</dbReference>
<dbReference type="PANTHER" id="PTHR23293">
    <property type="entry name" value="FAD SYNTHETASE-RELATED FMN ADENYLYLTRANSFERASE"/>
    <property type="match status" value="1"/>
</dbReference>
<dbReference type="InterPro" id="IPR002500">
    <property type="entry name" value="PAPS_reduct_dom"/>
</dbReference>
<sequence>MATDPPPQPGQPPLANGVAGKKAAAANESGATKPTGALTRNGDAGADADADADADPGSLRRVCLDAQRKVAAFLAEDPATEQLRALQGQVHTSLGVIDKALEDYRPEELSISYNGGKDCLVMLILILACLPRHFAAPEQAAATPCAPRSPSADDSATPPAQSATSTSTPPRQQQQPPPQPPQQKQPPANSNSNGNGTADALPPFPDTLQAVYVVSRHPFAEVDEFVGRTGAQYRLSVERVAQSMRPALHAYLASRPAVRAVFVGTRRTDPHGQDLTHFDPTDPGWPPFVRVHPVIDWHYAEIWAFIRHLGIPYCVLYDRGYTSLGGTTDTTPNPALKRAGAGASETFRPAYELMADNEERLGRDR</sequence>
<keyword evidence="4" id="KW-0288">FMN</keyword>
<dbReference type="OrthoDB" id="270728at2759"/>
<evidence type="ECO:0000259" key="14">
    <source>
        <dbReference type="Pfam" id="PF01507"/>
    </source>
</evidence>
<keyword evidence="6" id="KW-0548">Nucleotidyltransferase</keyword>
<feature type="compositionally biased region" description="Pro residues" evidence="13">
    <location>
        <begin position="175"/>
        <end position="184"/>
    </location>
</feature>
<evidence type="ECO:0000256" key="2">
    <source>
        <dbReference type="ARBA" id="ARBA00012393"/>
    </source>
</evidence>
<keyword evidence="3" id="KW-0285">Flavoprotein</keyword>
<dbReference type="GO" id="GO:0003919">
    <property type="term" value="F:FMN adenylyltransferase activity"/>
    <property type="evidence" value="ECO:0007669"/>
    <property type="project" value="UniProtKB-EC"/>
</dbReference>
<dbReference type="GeneID" id="20343866"/>